<protein>
    <submittedName>
        <fullName evidence="1">Uncharacterized protein</fullName>
    </submittedName>
</protein>
<comment type="caution">
    <text evidence="1">The sequence shown here is derived from an EMBL/GenBank/DDBJ whole genome shotgun (WGS) entry which is preliminary data.</text>
</comment>
<gene>
    <name evidence="1" type="ORF">PENCOP_c001G04957</name>
</gene>
<dbReference type="EMBL" id="MDDG01000001">
    <property type="protein sequence ID" value="OQE46888.1"/>
    <property type="molecule type" value="Genomic_DNA"/>
</dbReference>
<dbReference type="Proteomes" id="UP000191500">
    <property type="component" value="Unassembled WGS sequence"/>
</dbReference>
<reference evidence="2" key="1">
    <citation type="journal article" date="2017" name="Nat. Microbiol.">
        <title>Global analysis of biosynthetic gene clusters reveals vast potential of secondary metabolite production in Penicillium species.</title>
        <authorList>
            <person name="Nielsen J.C."/>
            <person name="Grijseels S."/>
            <person name="Prigent S."/>
            <person name="Ji B."/>
            <person name="Dainat J."/>
            <person name="Nielsen K.F."/>
            <person name="Frisvad J.C."/>
            <person name="Workman M."/>
            <person name="Nielsen J."/>
        </authorList>
    </citation>
    <scope>NUCLEOTIDE SEQUENCE [LARGE SCALE GENOMIC DNA]</scope>
    <source>
        <strain evidence="2">IBT 31321</strain>
    </source>
</reference>
<organism evidence="1 2">
    <name type="scientific">Penicillium coprophilum</name>
    <dbReference type="NCBI Taxonomy" id="36646"/>
    <lineage>
        <taxon>Eukaryota</taxon>
        <taxon>Fungi</taxon>
        <taxon>Dikarya</taxon>
        <taxon>Ascomycota</taxon>
        <taxon>Pezizomycotina</taxon>
        <taxon>Eurotiomycetes</taxon>
        <taxon>Eurotiomycetidae</taxon>
        <taxon>Eurotiales</taxon>
        <taxon>Aspergillaceae</taxon>
        <taxon>Penicillium</taxon>
    </lineage>
</organism>
<name>A0A1V6V8F7_9EURO</name>
<accession>A0A1V6V8F7</accession>
<proteinExistence type="predicted"/>
<evidence type="ECO:0000313" key="2">
    <source>
        <dbReference type="Proteomes" id="UP000191500"/>
    </source>
</evidence>
<sequence length="133" mass="15017">MGQASVFIIPSEFLRGLEGFEDEDWVDAGPQVFKDPDNDEAHWITIFIPQEMKHTHSDEEIMEYMLHNIRARRAIVSTSAQHNLGISCISIPVPIRYDSTATVLSRAEADVSKWLELVCGGTVTLDREVIFGR</sequence>
<keyword evidence="2" id="KW-1185">Reference proteome</keyword>
<evidence type="ECO:0000313" key="1">
    <source>
        <dbReference type="EMBL" id="OQE46888.1"/>
    </source>
</evidence>
<dbReference type="AlphaFoldDB" id="A0A1V6V8F7"/>